<sequence>MSINIRIFFISIYYCSGTEQNTPRQALRSDSRNTLPCRESPDVLAFSHLRTLSLTLRIPRNSLPAESACGKARYGYKQSLFKQRDSWLAPRSHVGAVAPVRVS</sequence>
<organism evidence="1 2">
    <name type="scientific">Melipona bicolor</name>
    <dbReference type="NCBI Taxonomy" id="60889"/>
    <lineage>
        <taxon>Eukaryota</taxon>
        <taxon>Metazoa</taxon>
        <taxon>Ecdysozoa</taxon>
        <taxon>Arthropoda</taxon>
        <taxon>Hexapoda</taxon>
        <taxon>Insecta</taxon>
        <taxon>Pterygota</taxon>
        <taxon>Neoptera</taxon>
        <taxon>Endopterygota</taxon>
        <taxon>Hymenoptera</taxon>
        <taxon>Apocrita</taxon>
        <taxon>Aculeata</taxon>
        <taxon>Apoidea</taxon>
        <taxon>Anthophila</taxon>
        <taxon>Apidae</taxon>
        <taxon>Melipona</taxon>
    </lineage>
</organism>
<dbReference type="AlphaFoldDB" id="A0AA40FSB7"/>
<name>A0AA40FSB7_9HYME</name>
<dbReference type="Proteomes" id="UP001177670">
    <property type="component" value="Unassembled WGS sequence"/>
</dbReference>
<reference evidence="1" key="1">
    <citation type="submission" date="2021-10" db="EMBL/GenBank/DDBJ databases">
        <title>Melipona bicolor Genome sequencing and assembly.</title>
        <authorList>
            <person name="Araujo N.S."/>
            <person name="Arias M.C."/>
        </authorList>
    </citation>
    <scope>NUCLEOTIDE SEQUENCE</scope>
    <source>
        <strain evidence="1">USP_2M_L1-L4_2017</strain>
        <tissue evidence="1">Whole body</tissue>
    </source>
</reference>
<protein>
    <submittedName>
        <fullName evidence="1">Uncharacterized protein</fullName>
    </submittedName>
</protein>
<evidence type="ECO:0000313" key="2">
    <source>
        <dbReference type="Proteomes" id="UP001177670"/>
    </source>
</evidence>
<gene>
    <name evidence="1" type="ORF">K0M31_007111</name>
</gene>
<accession>A0AA40FSB7</accession>
<keyword evidence="2" id="KW-1185">Reference proteome</keyword>
<comment type="caution">
    <text evidence="1">The sequence shown here is derived from an EMBL/GenBank/DDBJ whole genome shotgun (WGS) entry which is preliminary data.</text>
</comment>
<evidence type="ECO:0000313" key="1">
    <source>
        <dbReference type="EMBL" id="KAK1124087.1"/>
    </source>
</evidence>
<proteinExistence type="predicted"/>
<dbReference type="EMBL" id="JAHYIQ010000019">
    <property type="protein sequence ID" value="KAK1124087.1"/>
    <property type="molecule type" value="Genomic_DNA"/>
</dbReference>